<name>A0A0F6WQA3_9CORY</name>
<dbReference type="Pfam" id="PF19866">
    <property type="entry name" value="DUF6339"/>
    <property type="match status" value="1"/>
</dbReference>
<dbReference type="AlphaFoldDB" id="A0A0F6WQA3"/>
<sequence length="243" mass="27963">METLTVQNIFNLSALDILSERLKTAATSKDFFAEVDEIASNPELLLPLPAPIEFPFQLNSEKAGDSGSAITLLEAVGPLNPADAADPRLWSYLALVTLRSYMESRWPVEGEEKWQNKVKERWLLGKPSRRRLIRHGISRLWWVASLTHDADLEYQASRESNDEFAYVKWAFENQNRIQSIFERQLGSNKRVRWALLEAMQKSKAKDQSKEIKRITKEMNLESGFRQLDVLDSDELEALIRVEV</sequence>
<organism evidence="1 2">
    <name type="scientific">[Brevibacterium] flavum</name>
    <dbReference type="NCBI Taxonomy" id="92706"/>
    <lineage>
        <taxon>Bacteria</taxon>
        <taxon>Bacillati</taxon>
        <taxon>Actinomycetota</taxon>
        <taxon>Actinomycetes</taxon>
        <taxon>Mycobacteriales</taxon>
        <taxon>Corynebacteriaceae</taxon>
        <taxon>Corynebacterium</taxon>
    </lineage>
</organism>
<gene>
    <name evidence="1" type="ORF">YH66_06235</name>
</gene>
<dbReference type="HOGENOM" id="CLU_1140866_0_0_11"/>
<protein>
    <submittedName>
        <fullName evidence="1">Uncharacterized protein</fullName>
    </submittedName>
</protein>
<dbReference type="InterPro" id="IPR045920">
    <property type="entry name" value="DUF6339"/>
</dbReference>
<keyword evidence="2" id="KW-1185">Reference proteome</keyword>
<accession>A0A0F6WQA3</accession>
<dbReference type="PATRIC" id="fig|92706.3.peg.1295"/>
<evidence type="ECO:0000313" key="2">
    <source>
        <dbReference type="Proteomes" id="UP000034037"/>
    </source>
</evidence>
<dbReference type="RefSeq" id="WP_003861243.1">
    <property type="nucleotide sequence ID" value="NZ_CP011309.1"/>
</dbReference>
<proteinExistence type="predicted"/>
<evidence type="ECO:0000313" key="1">
    <source>
        <dbReference type="EMBL" id="AKF27182.1"/>
    </source>
</evidence>
<dbReference type="Proteomes" id="UP000034037">
    <property type="component" value="Chromosome"/>
</dbReference>
<dbReference type="EMBL" id="CP011309">
    <property type="protein sequence ID" value="AKF27182.1"/>
    <property type="molecule type" value="Genomic_DNA"/>
</dbReference>
<reference evidence="1 2" key="1">
    <citation type="submission" date="2015-04" db="EMBL/GenBank/DDBJ databases">
        <title>Complete Genome Sequence of Brevibacterium flavum ATCC 15168.</title>
        <authorList>
            <person name="Ahn J."/>
            <person name="Park G."/>
            <person name="Jeon W."/>
            <person name="Jang Y."/>
            <person name="Jang M."/>
            <person name="Lee H."/>
            <person name="Lee H."/>
        </authorList>
    </citation>
    <scope>NUCLEOTIDE SEQUENCE [LARGE SCALE GENOMIC DNA]</scope>
    <source>
        <strain evidence="1 2">ATCC 15168</strain>
    </source>
</reference>